<organism evidence="1 2">
    <name type="scientific">Pseudomonas psychrophila</name>
    <dbReference type="NCBI Taxonomy" id="122355"/>
    <lineage>
        <taxon>Bacteria</taxon>
        <taxon>Pseudomonadati</taxon>
        <taxon>Pseudomonadota</taxon>
        <taxon>Gammaproteobacteria</taxon>
        <taxon>Pseudomonadales</taxon>
        <taxon>Pseudomonadaceae</taxon>
        <taxon>Pseudomonas</taxon>
    </lineage>
</organism>
<evidence type="ECO:0000313" key="1">
    <source>
        <dbReference type="EMBL" id="SDU68329.1"/>
    </source>
</evidence>
<gene>
    <name evidence="1" type="ORF">SAMN04490201_3776</name>
</gene>
<protein>
    <submittedName>
        <fullName evidence="1">Uncharacterized protein</fullName>
    </submittedName>
</protein>
<dbReference type="EMBL" id="LT629795">
    <property type="protein sequence ID" value="SDU68329.1"/>
    <property type="molecule type" value="Genomic_DNA"/>
</dbReference>
<keyword evidence="2" id="KW-1185">Reference proteome</keyword>
<accession>A0ABY0W1A3</accession>
<evidence type="ECO:0000313" key="2">
    <source>
        <dbReference type="Proteomes" id="UP000182058"/>
    </source>
</evidence>
<sequence>MAVNKKGILFVTAAVDAEEQESVLLTLRKIVPALVCFGHV</sequence>
<proteinExistence type="predicted"/>
<name>A0ABY0W1A3_9PSED</name>
<reference evidence="1 2" key="1">
    <citation type="submission" date="2016-10" db="EMBL/GenBank/DDBJ databases">
        <authorList>
            <person name="Varghese N."/>
            <person name="Submissions S."/>
        </authorList>
    </citation>
    <scope>NUCLEOTIDE SEQUENCE [LARGE SCALE GENOMIC DNA]</scope>
    <source>
        <strain evidence="1 2">BS3667</strain>
    </source>
</reference>
<dbReference type="Proteomes" id="UP000182058">
    <property type="component" value="Chromosome I"/>
</dbReference>